<evidence type="ECO:0000256" key="1">
    <source>
        <dbReference type="SAM" id="Phobius"/>
    </source>
</evidence>
<reference evidence="2 3" key="1">
    <citation type="journal article" date="2016" name="Syst. Appl. Microbiol.">
        <title>Genomic characterization of a fructophilic bee symbiont Lactobacillus kunkeei reveals its niche-specific adaptation.</title>
        <authorList>
            <person name="Maeno S."/>
            <person name="Tanizawa Y."/>
            <person name="Kanesaki Y."/>
            <person name="Kubota E."/>
            <person name="Kumar H."/>
            <person name="Dicks L."/>
            <person name="Salminen S."/>
            <person name="Nakagawa J."/>
            <person name="Arita M."/>
            <person name="Endo A."/>
        </authorList>
    </citation>
    <scope>NUCLEOTIDE SEQUENCE [LARGE SCALE GENOMIC DNA]</scope>
    <source>
        <strain evidence="2 3">FF30-6</strain>
    </source>
</reference>
<proteinExistence type="predicted"/>
<gene>
    <name evidence="2" type="ORF">FF306_01077</name>
</gene>
<keyword evidence="1" id="KW-0472">Membrane</keyword>
<keyword evidence="1" id="KW-1133">Transmembrane helix</keyword>
<name>A0A1L8CID8_9LACO</name>
<feature type="transmembrane region" description="Helical" evidence="1">
    <location>
        <begin position="6"/>
        <end position="25"/>
    </location>
</feature>
<organism evidence="2 3">
    <name type="scientific">Apilactobacillus kunkeei</name>
    <dbReference type="NCBI Taxonomy" id="148814"/>
    <lineage>
        <taxon>Bacteria</taxon>
        <taxon>Bacillati</taxon>
        <taxon>Bacillota</taxon>
        <taxon>Bacilli</taxon>
        <taxon>Lactobacillales</taxon>
        <taxon>Lactobacillaceae</taxon>
        <taxon>Apilactobacillus</taxon>
    </lineage>
</organism>
<dbReference type="EMBL" id="BDDX01000012">
    <property type="protein sequence ID" value="GAT90957.1"/>
    <property type="molecule type" value="Genomic_DNA"/>
</dbReference>
<comment type="caution">
    <text evidence="2">The sequence shown here is derived from an EMBL/GenBank/DDBJ whole genome shotgun (WGS) entry which is preliminary data.</text>
</comment>
<keyword evidence="1" id="KW-0812">Transmembrane</keyword>
<dbReference type="AlphaFoldDB" id="A0A1L8CID8"/>
<dbReference type="Proteomes" id="UP000186588">
    <property type="component" value="Unassembled WGS sequence"/>
</dbReference>
<sequence>MIGIMIILIFFGSMPLGLCQMIQYYKNLKG</sequence>
<protein>
    <submittedName>
        <fullName evidence="2">Uncharacterized protein</fullName>
    </submittedName>
</protein>
<evidence type="ECO:0000313" key="3">
    <source>
        <dbReference type="Proteomes" id="UP000186588"/>
    </source>
</evidence>
<accession>A0A1L8CID8</accession>
<evidence type="ECO:0000313" key="2">
    <source>
        <dbReference type="EMBL" id="GAT90957.1"/>
    </source>
</evidence>